<sequence length="200" mass="20451">MVPLMTTNGNSIEVQSTLDTSPVGPSVSRVDAGINHDNLPQTNLLKPTTTMLFTRTLIISTLTLLANTQTAPTDAANPTITPAALPTQVIASIENYLSSLETQPEFSSAIQALTSAMPASILNQIENDPGDYLSSVLGAGAQPSWISAVPTSYISYFSSIGAAEASIITQTAAGPAPTNGPRVKVVGAALAMGAAGLALL</sequence>
<dbReference type="EMBL" id="JACCJB010000009">
    <property type="protein sequence ID" value="KAF6224465.1"/>
    <property type="molecule type" value="Genomic_DNA"/>
</dbReference>
<organism evidence="1 2">
    <name type="scientific">Letharia lupina</name>
    <dbReference type="NCBI Taxonomy" id="560253"/>
    <lineage>
        <taxon>Eukaryota</taxon>
        <taxon>Fungi</taxon>
        <taxon>Dikarya</taxon>
        <taxon>Ascomycota</taxon>
        <taxon>Pezizomycotina</taxon>
        <taxon>Lecanoromycetes</taxon>
        <taxon>OSLEUM clade</taxon>
        <taxon>Lecanoromycetidae</taxon>
        <taxon>Lecanorales</taxon>
        <taxon>Lecanorineae</taxon>
        <taxon>Parmeliaceae</taxon>
        <taxon>Letharia</taxon>
    </lineage>
</organism>
<comment type="caution">
    <text evidence="1">The sequence shown here is derived from an EMBL/GenBank/DDBJ whole genome shotgun (WGS) entry which is preliminary data.</text>
</comment>
<evidence type="ECO:0000313" key="2">
    <source>
        <dbReference type="Proteomes" id="UP000593566"/>
    </source>
</evidence>
<dbReference type="GeneID" id="59339432"/>
<reference evidence="1 2" key="1">
    <citation type="journal article" date="2020" name="Genomics">
        <title>Complete, high-quality genomes from long-read metagenomic sequencing of two wolf lichen thalli reveals enigmatic genome architecture.</title>
        <authorList>
            <person name="McKenzie S.K."/>
            <person name="Walston R.F."/>
            <person name="Allen J.L."/>
        </authorList>
    </citation>
    <scope>NUCLEOTIDE SEQUENCE [LARGE SCALE GENOMIC DNA]</scope>
    <source>
        <strain evidence="1">WasteWater1</strain>
    </source>
</reference>
<dbReference type="Proteomes" id="UP000593566">
    <property type="component" value="Unassembled WGS sequence"/>
</dbReference>
<proteinExistence type="predicted"/>
<dbReference type="RefSeq" id="XP_037153525.1">
    <property type="nucleotide sequence ID" value="XM_037301891.1"/>
</dbReference>
<gene>
    <name evidence="1" type="ORF">HO133_011042</name>
</gene>
<dbReference type="AlphaFoldDB" id="A0A8H6FDL9"/>
<name>A0A8H6FDL9_9LECA</name>
<keyword evidence="2" id="KW-1185">Reference proteome</keyword>
<evidence type="ECO:0000313" key="1">
    <source>
        <dbReference type="EMBL" id="KAF6224465.1"/>
    </source>
</evidence>
<accession>A0A8H6FDL9</accession>
<protein>
    <submittedName>
        <fullName evidence="1">Uncharacterized protein</fullName>
    </submittedName>
</protein>